<keyword evidence="3" id="KW-0472">Membrane</keyword>
<dbReference type="Gene3D" id="3.10.20.310">
    <property type="entry name" value="membrane protein fhac"/>
    <property type="match status" value="1"/>
</dbReference>
<keyword evidence="2" id="KW-0812">Transmembrane</keyword>
<dbReference type="InterPro" id="IPR000184">
    <property type="entry name" value="Bac_surfAg_D15"/>
</dbReference>
<keyword evidence="2" id="KW-1134">Transmembrane beta strand</keyword>
<protein>
    <recommendedName>
        <fullName evidence="8">Bacterial surface antigen (D15) domain-containing protein</fullName>
    </recommendedName>
</protein>
<evidence type="ECO:0000259" key="5">
    <source>
        <dbReference type="Pfam" id="PF07244"/>
    </source>
</evidence>
<dbReference type="Proteomes" id="UP000239724">
    <property type="component" value="Unassembled WGS sequence"/>
</dbReference>
<name>A0A2S6MWU9_RHOGL</name>
<comment type="subcellular location">
    <subcellularLocation>
        <location evidence="1">Membrane</location>
    </subcellularLocation>
</comment>
<evidence type="ECO:0000313" key="6">
    <source>
        <dbReference type="EMBL" id="PPQ26836.1"/>
    </source>
</evidence>
<keyword evidence="7" id="KW-1185">Reference proteome</keyword>
<comment type="caution">
    <text evidence="6">The sequence shown here is derived from an EMBL/GenBank/DDBJ whole genome shotgun (WGS) entry which is preliminary data.</text>
</comment>
<organism evidence="6 7">
    <name type="scientific">Rhodopila globiformis</name>
    <name type="common">Rhodopseudomonas globiformis</name>
    <dbReference type="NCBI Taxonomy" id="1071"/>
    <lineage>
        <taxon>Bacteria</taxon>
        <taxon>Pseudomonadati</taxon>
        <taxon>Pseudomonadota</taxon>
        <taxon>Alphaproteobacteria</taxon>
        <taxon>Acetobacterales</taxon>
        <taxon>Acetobacteraceae</taxon>
        <taxon>Rhodopila</taxon>
    </lineage>
</organism>
<evidence type="ECO:0000256" key="2">
    <source>
        <dbReference type="ARBA" id="ARBA00022452"/>
    </source>
</evidence>
<feature type="domain" description="POTRA" evidence="5">
    <location>
        <begin position="243"/>
        <end position="315"/>
    </location>
</feature>
<accession>A0A2S6MWU9</accession>
<reference evidence="6 7" key="1">
    <citation type="journal article" date="2018" name="Arch. Microbiol.">
        <title>New insights into the metabolic potential of the phototrophic purple bacterium Rhodopila globiformis DSM 161(T) from its draft genome sequence and evidence for a vanadium-dependent nitrogenase.</title>
        <authorList>
            <person name="Imhoff J.F."/>
            <person name="Rahn T."/>
            <person name="Kunzel S."/>
            <person name="Neulinger S.C."/>
        </authorList>
    </citation>
    <scope>NUCLEOTIDE SEQUENCE [LARGE SCALE GENOMIC DNA]</scope>
    <source>
        <strain evidence="6 7">DSM 161</strain>
    </source>
</reference>
<evidence type="ECO:0000259" key="4">
    <source>
        <dbReference type="Pfam" id="PF01103"/>
    </source>
</evidence>
<dbReference type="InterPro" id="IPR039910">
    <property type="entry name" value="D15-like"/>
</dbReference>
<dbReference type="PANTHER" id="PTHR12815">
    <property type="entry name" value="SORTING AND ASSEMBLY MACHINERY SAMM50 PROTEIN FAMILY MEMBER"/>
    <property type="match status" value="1"/>
</dbReference>
<evidence type="ECO:0000256" key="1">
    <source>
        <dbReference type="ARBA" id="ARBA00004370"/>
    </source>
</evidence>
<evidence type="ECO:0000313" key="7">
    <source>
        <dbReference type="Proteomes" id="UP000239724"/>
    </source>
</evidence>
<dbReference type="EMBL" id="NHRY01000266">
    <property type="protein sequence ID" value="PPQ26836.1"/>
    <property type="molecule type" value="Genomic_DNA"/>
</dbReference>
<gene>
    <name evidence="6" type="ORF">CCS01_29335</name>
</gene>
<dbReference type="InterPro" id="IPR010827">
    <property type="entry name" value="BamA/TamA_POTRA"/>
</dbReference>
<feature type="domain" description="Bacterial surface antigen (D15)" evidence="4">
    <location>
        <begin position="342"/>
        <end position="640"/>
    </location>
</feature>
<dbReference type="Gene3D" id="2.40.160.50">
    <property type="entry name" value="membrane protein fhac: a member of the omp85/tpsb transporter family"/>
    <property type="match status" value="1"/>
</dbReference>
<dbReference type="Pfam" id="PF01103">
    <property type="entry name" value="Omp85"/>
    <property type="match status" value="1"/>
</dbReference>
<proteinExistence type="predicted"/>
<dbReference type="GO" id="GO:0019867">
    <property type="term" value="C:outer membrane"/>
    <property type="evidence" value="ECO:0007669"/>
    <property type="project" value="InterPro"/>
</dbReference>
<evidence type="ECO:0000256" key="3">
    <source>
        <dbReference type="ARBA" id="ARBA00023136"/>
    </source>
</evidence>
<evidence type="ECO:0008006" key="8">
    <source>
        <dbReference type="Google" id="ProtNLM"/>
    </source>
</evidence>
<dbReference type="AlphaFoldDB" id="A0A2S6MWU9"/>
<dbReference type="Pfam" id="PF07244">
    <property type="entry name" value="POTRA"/>
    <property type="match status" value="1"/>
</dbReference>
<sequence length="640" mass="68803">MEQWRNRDRSAKPSGHLSSYNRTMQRPWLKMRPAARWLVLTLLMTTTLFVVVSSRAADPQPYTVTLKPTGNSALDAALQGSATLISLQKSAPVGGFALIQRARQDKQRFETALHSFGYYKATVNLTIAGHALDDPSLPAIIDAAPADPPMQVVASFDLGPRFRLGKVTISGEVPPDVRGRLNLEPGQPAVAADVLAAQGRLLAALRSDGYPLAKVPTPVAILHPDQDLLDVEFQPDSGPKADIGPINLTGLKRMNESFVRRRLLLHQGELYNPQRIEAARQDLMSLGVFSVVRADPASALNPEGQLPITFDLTERPLHAVDASVAYSTDLGINVSTGWHDRNLFGNAEQLNLTAAAQLGGNALVRPGYQVGAQFLKPDFLARDQTLEIDLNAVDQSLQAYQQTALQEKIALNRKLSAHWTGSLGLSGEQESIVQEGETRHYNLIGLPAALRYDNTTNLLNPTQGIRASLLVTPTYSLGTTNSTFVIMQLAGSTYLDVFDNGRSILALRGLVGKVSGAGVFGLPPDQRFYAGGSATVRGYRYQTLGPQFPDGIPIGGTAISAGTVEWRQRILGNYGVVGFVDVGQVTTNGAPFAGAWHAGAGVGARYYTSIGPIRLDVAVPLNKLPGGDSFELYIGIGQAF</sequence>
<dbReference type="PANTHER" id="PTHR12815:SF42">
    <property type="entry name" value="BACTERIAL SURFACE ANTIGEN (D15) DOMAIN-CONTAINING PROTEIN"/>
    <property type="match status" value="1"/>
</dbReference>